<dbReference type="RefSeq" id="WP_326927579.1">
    <property type="nucleotide sequence ID" value="NZ_CP123443.1"/>
</dbReference>
<organism evidence="3 4">
    <name type="scientific">Candidatus Haliotispira prima</name>
    <dbReference type="NCBI Taxonomy" id="3034016"/>
    <lineage>
        <taxon>Bacteria</taxon>
        <taxon>Pseudomonadati</taxon>
        <taxon>Spirochaetota</taxon>
        <taxon>Spirochaetia</taxon>
        <taxon>Spirochaetales</taxon>
        <taxon>Spirochaetaceae</taxon>
        <taxon>Candidatus Haliotispira</taxon>
    </lineage>
</organism>
<keyword evidence="1" id="KW-0413">Isomerase</keyword>
<dbReference type="Proteomes" id="UP001228690">
    <property type="component" value="Chromosome"/>
</dbReference>
<evidence type="ECO:0000313" key="3">
    <source>
        <dbReference type="EMBL" id="WGK69396.1"/>
    </source>
</evidence>
<dbReference type="EMBL" id="CP123443">
    <property type="protein sequence ID" value="WGK69396.1"/>
    <property type="molecule type" value="Genomic_DNA"/>
</dbReference>
<proteinExistence type="predicted"/>
<accession>A0ABY8MHA1</accession>
<dbReference type="PANTHER" id="PTHR21198">
    <property type="entry name" value="GLUTAMATE RACEMASE"/>
    <property type="match status" value="1"/>
</dbReference>
<dbReference type="InterPro" id="IPR018187">
    <property type="entry name" value="Asp/Glu_racemase_AS_1"/>
</dbReference>
<feature type="region of interest" description="Disordered" evidence="2">
    <location>
        <begin position="320"/>
        <end position="339"/>
    </location>
</feature>
<dbReference type="PANTHER" id="PTHR21198:SF2">
    <property type="entry name" value="GLUTAMATE RACEMASE"/>
    <property type="match status" value="1"/>
</dbReference>
<dbReference type="PROSITE" id="PS00923">
    <property type="entry name" value="ASP_GLU_RACEMASE_1"/>
    <property type="match status" value="1"/>
</dbReference>
<evidence type="ECO:0000256" key="1">
    <source>
        <dbReference type="ARBA" id="ARBA00023235"/>
    </source>
</evidence>
<dbReference type="InterPro" id="IPR015942">
    <property type="entry name" value="Asp/Glu/hydantoin_racemase"/>
</dbReference>
<dbReference type="InterPro" id="IPR001920">
    <property type="entry name" value="Asp/Glu_race"/>
</dbReference>
<gene>
    <name evidence="3" type="ORF">P0082_00635</name>
</gene>
<keyword evidence="4" id="KW-1185">Reference proteome</keyword>
<dbReference type="Pfam" id="PF01177">
    <property type="entry name" value="Asp_Glu_race"/>
    <property type="match status" value="1"/>
</dbReference>
<name>A0ABY8MHA1_9SPIO</name>
<evidence type="ECO:0000256" key="2">
    <source>
        <dbReference type="SAM" id="MobiDB-lite"/>
    </source>
</evidence>
<reference evidence="3 4" key="1">
    <citation type="submission" date="2023-04" db="EMBL/GenBank/DDBJ databases">
        <title>Spirochaete genome identified in red abalone sample constitutes a novel genus.</title>
        <authorList>
            <person name="Sharma S.P."/>
            <person name="Purcell C.M."/>
            <person name="Hyde J.R."/>
            <person name="Severin A.J."/>
        </authorList>
    </citation>
    <scope>NUCLEOTIDE SEQUENCE [LARGE SCALE GENOMIC DNA]</scope>
    <source>
        <strain evidence="3 4">SP-2023</strain>
    </source>
</reference>
<protein>
    <submittedName>
        <fullName evidence="3">Aspartate/glutamate racemase family protein</fullName>
    </submittedName>
</protein>
<evidence type="ECO:0000313" key="4">
    <source>
        <dbReference type="Proteomes" id="UP001228690"/>
    </source>
</evidence>
<feature type="compositionally biased region" description="Polar residues" evidence="2">
    <location>
        <begin position="328"/>
        <end position="339"/>
    </location>
</feature>
<dbReference type="SUPFAM" id="SSF53681">
    <property type="entry name" value="Aspartate/glutamate racemase"/>
    <property type="match status" value="2"/>
</dbReference>
<dbReference type="Gene3D" id="3.40.50.1860">
    <property type="match status" value="2"/>
</dbReference>
<sequence length="339" mass="37686">MPSENALPMQHPTLEDPASATGILCFDSGIGGLAYLDALRNPPKLPELSGHPKINWVYLADNAYFPFGEKEQNELRERICRLLTSTLARHPAKFVILLCNTATVLALDELRRRLPQQQFIGTVPAIKPAATTSRRRKIAMLASRSTSHAQYIEGLLHRCAPDCRLDAINAASLIQFIEEDWPALARQADSTGTAAAIRAAIQPFVRPILETGADRLVLGCTHFLHLKDELQSQLQAAEPDLQLCDSLTGIRRRLWDLLPRQAPQKFKSGPDSAASSDLLLLTRRTEGSHWPFWAQRFGLQLQILEGWDEPLPLMPLSPLLPSKTPPTCQTAQTIHQTRP</sequence>